<dbReference type="AlphaFoldDB" id="A0A5B7DBG9"/>
<protein>
    <submittedName>
        <fullName evidence="1">Uncharacterized protein</fullName>
    </submittedName>
</protein>
<name>A0A5B7DBG9_PORTR</name>
<reference evidence="1 2" key="1">
    <citation type="submission" date="2019-05" db="EMBL/GenBank/DDBJ databases">
        <title>Another draft genome of Portunus trituberculatus and its Hox gene families provides insights of decapod evolution.</title>
        <authorList>
            <person name="Jeong J.-H."/>
            <person name="Song I."/>
            <person name="Kim S."/>
            <person name="Choi T."/>
            <person name="Kim D."/>
            <person name="Ryu S."/>
            <person name="Kim W."/>
        </authorList>
    </citation>
    <scope>NUCLEOTIDE SEQUENCE [LARGE SCALE GENOMIC DNA]</scope>
    <source>
        <tissue evidence="1">Muscle</tissue>
    </source>
</reference>
<keyword evidence="2" id="KW-1185">Reference proteome</keyword>
<proteinExistence type="predicted"/>
<accession>A0A5B7DBG9</accession>
<evidence type="ECO:0000313" key="2">
    <source>
        <dbReference type="Proteomes" id="UP000324222"/>
    </source>
</evidence>
<dbReference type="Proteomes" id="UP000324222">
    <property type="component" value="Unassembled WGS sequence"/>
</dbReference>
<sequence length="37" mass="4269">MNGASNPFSTGRHSYHKFCVRLVDFIDIRKGLWRSGD</sequence>
<dbReference type="EMBL" id="VSRR010000703">
    <property type="protein sequence ID" value="MPC18694.1"/>
    <property type="molecule type" value="Genomic_DNA"/>
</dbReference>
<gene>
    <name evidence="1" type="ORF">E2C01_011585</name>
</gene>
<evidence type="ECO:0000313" key="1">
    <source>
        <dbReference type="EMBL" id="MPC18694.1"/>
    </source>
</evidence>
<organism evidence="1 2">
    <name type="scientific">Portunus trituberculatus</name>
    <name type="common">Swimming crab</name>
    <name type="synonym">Neptunus trituberculatus</name>
    <dbReference type="NCBI Taxonomy" id="210409"/>
    <lineage>
        <taxon>Eukaryota</taxon>
        <taxon>Metazoa</taxon>
        <taxon>Ecdysozoa</taxon>
        <taxon>Arthropoda</taxon>
        <taxon>Crustacea</taxon>
        <taxon>Multicrustacea</taxon>
        <taxon>Malacostraca</taxon>
        <taxon>Eumalacostraca</taxon>
        <taxon>Eucarida</taxon>
        <taxon>Decapoda</taxon>
        <taxon>Pleocyemata</taxon>
        <taxon>Brachyura</taxon>
        <taxon>Eubrachyura</taxon>
        <taxon>Portunoidea</taxon>
        <taxon>Portunidae</taxon>
        <taxon>Portuninae</taxon>
        <taxon>Portunus</taxon>
    </lineage>
</organism>
<comment type="caution">
    <text evidence="1">The sequence shown here is derived from an EMBL/GenBank/DDBJ whole genome shotgun (WGS) entry which is preliminary data.</text>
</comment>